<feature type="region of interest" description="Disordered" evidence="17">
    <location>
        <begin position="701"/>
        <end position="774"/>
    </location>
</feature>
<dbReference type="GO" id="GO:0045944">
    <property type="term" value="P:positive regulation of transcription by RNA polymerase II"/>
    <property type="evidence" value="ECO:0007669"/>
    <property type="project" value="TreeGrafter"/>
</dbReference>
<dbReference type="GO" id="GO:0005634">
    <property type="term" value="C:nucleus"/>
    <property type="evidence" value="ECO:0007669"/>
    <property type="project" value="UniProtKB-SubCell"/>
</dbReference>
<evidence type="ECO:0000313" key="20">
    <source>
        <dbReference type="Proteomes" id="UP001286313"/>
    </source>
</evidence>
<proteinExistence type="inferred from homology"/>
<evidence type="ECO:0000256" key="14">
    <source>
        <dbReference type="ARBA" id="ARBA00035131"/>
    </source>
</evidence>
<feature type="compositionally biased region" description="Acidic residues" evidence="17">
    <location>
        <begin position="763"/>
        <end position="772"/>
    </location>
</feature>
<reference evidence="19" key="1">
    <citation type="submission" date="2023-10" db="EMBL/GenBank/DDBJ databases">
        <title>Genome assemblies of two species of porcelain crab, Petrolisthes cinctipes and Petrolisthes manimaculis (Anomura: Porcellanidae).</title>
        <authorList>
            <person name="Angst P."/>
        </authorList>
    </citation>
    <scope>NUCLEOTIDE SEQUENCE</scope>
    <source>
        <strain evidence="19">PB745_01</strain>
        <tissue evidence="19">Gill</tissue>
    </source>
</reference>
<name>A0AAE1KR78_PETCI</name>
<gene>
    <name evidence="19" type="ORF">Pcinc_012648</name>
</gene>
<evidence type="ECO:0000256" key="13">
    <source>
        <dbReference type="ARBA" id="ARBA00023242"/>
    </source>
</evidence>
<feature type="compositionally biased region" description="Polar residues" evidence="17">
    <location>
        <begin position="745"/>
        <end position="756"/>
    </location>
</feature>
<keyword evidence="20" id="KW-1185">Reference proteome</keyword>
<dbReference type="GO" id="GO:0000976">
    <property type="term" value="F:transcription cis-regulatory region binding"/>
    <property type="evidence" value="ECO:0007669"/>
    <property type="project" value="TreeGrafter"/>
</dbReference>
<dbReference type="PANTHER" id="PTHR12983">
    <property type="entry name" value="RING FINGER 10 FAMILY MEMBER"/>
    <property type="match status" value="1"/>
</dbReference>
<feature type="compositionally biased region" description="Gly residues" evidence="17">
    <location>
        <begin position="118"/>
        <end position="130"/>
    </location>
</feature>
<dbReference type="Pfam" id="PF00097">
    <property type="entry name" value="zf-C3HC4"/>
    <property type="match status" value="1"/>
</dbReference>
<comment type="subcellular location">
    <subcellularLocation>
        <location evidence="3">Cytoplasm</location>
    </subcellularLocation>
    <subcellularLocation>
        <location evidence="2">Nucleus</location>
    </subcellularLocation>
</comment>
<dbReference type="PROSITE" id="PS00518">
    <property type="entry name" value="ZF_RING_1"/>
    <property type="match status" value="1"/>
</dbReference>
<dbReference type="GO" id="GO:0008270">
    <property type="term" value="F:zinc ion binding"/>
    <property type="evidence" value="ECO:0007669"/>
    <property type="project" value="UniProtKB-KW"/>
</dbReference>
<keyword evidence="13" id="KW-0539">Nucleus</keyword>
<dbReference type="InterPro" id="IPR017907">
    <property type="entry name" value="Znf_RING_CS"/>
</dbReference>
<evidence type="ECO:0000256" key="9">
    <source>
        <dbReference type="ARBA" id="ARBA00022723"/>
    </source>
</evidence>
<feature type="compositionally biased region" description="Basic and acidic residues" evidence="17">
    <location>
        <begin position="1"/>
        <end position="11"/>
    </location>
</feature>
<dbReference type="FunFam" id="3.30.40.10:FF:000112">
    <property type="entry name" value="RING finger protein 10"/>
    <property type="match status" value="1"/>
</dbReference>
<feature type="region of interest" description="Disordered" evidence="17">
    <location>
        <begin position="788"/>
        <end position="830"/>
    </location>
</feature>
<dbReference type="EMBL" id="JAWQEG010001037">
    <property type="protein sequence ID" value="KAK3883011.1"/>
    <property type="molecule type" value="Genomic_DNA"/>
</dbReference>
<dbReference type="EC" id="2.3.2.27" evidence="6"/>
<dbReference type="InterPro" id="IPR018957">
    <property type="entry name" value="Znf_C3HC4_RING-type"/>
</dbReference>
<evidence type="ECO:0000256" key="6">
    <source>
        <dbReference type="ARBA" id="ARBA00012483"/>
    </source>
</evidence>
<evidence type="ECO:0000256" key="5">
    <source>
        <dbReference type="ARBA" id="ARBA00008117"/>
    </source>
</evidence>
<feature type="compositionally biased region" description="Basic and acidic residues" evidence="17">
    <location>
        <begin position="44"/>
        <end position="54"/>
    </location>
</feature>
<keyword evidence="9" id="KW-0479">Metal-binding</keyword>
<comment type="pathway">
    <text evidence="4">Protein modification; protein ubiquitination.</text>
</comment>
<evidence type="ECO:0000256" key="10">
    <source>
        <dbReference type="ARBA" id="ARBA00022771"/>
    </source>
</evidence>
<evidence type="ECO:0000256" key="1">
    <source>
        <dbReference type="ARBA" id="ARBA00000900"/>
    </source>
</evidence>
<evidence type="ECO:0000256" key="12">
    <source>
        <dbReference type="ARBA" id="ARBA00022833"/>
    </source>
</evidence>
<dbReference type="Proteomes" id="UP001286313">
    <property type="component" value="Unassembled WGS sequence"/>
</dbReference>
<comment type="caution">
    <text evidence="19">The sequence shown here is derived from an EMBL/GenBank/DDBJ whole genome shotgun (WGS) entry which is preliminary data.</text>
</comment>
<feature type="region of interest" description="Disordered" evidence="17">
    <location>
        <begin position="386"/>
        <end position="437"/>
    </location>
</feature>
<dbReference type="InterPro" id="IPR013083">
    <property type="entry name" value="Znf_RING/FYVE/PHD"/>
</dbReference>
<comment type="similarity">
    <text evidence="5">Belongs to the RNF10 family.</text>
</comment>
<keyword evidence="12" id="KW-0862">Zinc</keyword>
<keyword evidence="11" id="KW-0833">Ubl conjugation pathway</keyword>
<evidence type="ECO:0000256" key="16">
    <source>
        <dbReference type="PROSITE-ProRule" id="PRU00175"/>
    </source>
</evidence>
<evidence type="ECO:0000313" key="19">
    <source>
        <dbReference type="EMBL" id="KAK3883011.1"/>
    </source>
</evidence>
<dbReference type="Gene3D" id="3.30.40.10">
    <property type="entry name" value="Zinc/RING finger domain, C3HC4 (zinc finger)"/>
    <property type="match status" value="1"/>
</dbReference>
<dbReference type="PROSITE" id="PS50089">
    <property type="entry name" value="ZF_RING_2"/>
    <property type="match status" value="1"/>
</dbReference>
<accession>A0AAE1KR78</accession>
<dbReference type="SMART" id="SM00184">
    <property type="entry name" value="RING"/>
    <property type="match status" value="1"/>
</dbReference>
<dbReference type="AlphaFoldDB" id="A0AAE1KR78"/>
<evidence type="ECO:0000256" key="7">
    <source>
        <dbReference type="ARBA" id="ARBA00022490"/>
    </source>
</evidence>
<feature type="region of interest" description="Disordered" evidence="17">
    <location>
        <begin position="638"/>
        <end position="686"/>
    </location>
</feature>
<feature type="compositionally biased region" description="Low complexity" evidence="17">
    <location>
        <begin position="703"/>
        <end position="724"/>
    </location>
</feature>
<keyword evidence="10 16" id="KW-0863">Zinc-finger</keyword>
<comment type="catalytic activity">
    <reaction evidence="1">
        <text>S-ubiquitinyl-[E2 ubiquitin-conjugating enzyme]-L-cysteine + [acceptor protein]-L-lysine = [E2 ubiquitin-conjugating enzyme]-L-cysteine + N(6)-ubiquitinyl-[acceptor protein]-L-lysine.</text>
        <dbReference type="EC" id="2.3.2.27"/>
    </reaction>
</comment>
<keyword evidence="8" id="KW-0808">Transferase</keyword>
<evidence type="ECO:0000256" key="17">
    <source>
        <dbReference type="SAM" id="MobiDB-lite"/>
    </source>
</evidence>
<keyword evidence="7" id="KW-0963">Cytoplasm</keyword>
<evidence type="ECO:0000256" key="3">
    <source>
        <dbReference type="ARBA" id="ARBA00004496"/>
    </source>
</evidence>
<dbReference type="PANTHER" id="PTHR12983:SF9">
    <property type="entry name" value="E3 UBIQUITIN-PROTEIN LIGASE RNF10"/>
    <property type="match status" value="1"/>
</dbReference>
<feature type="region of interest" description="Disordered" evidence="17">
    <location>
        <begin position="111"/>
        <end position="135"/>
    </location>
</feature>
<dbReference type="InterPro" id="IPR039739">
    <property type="entry name" value="MAG2/RNF10"/>
</dbReference>
<evidence type="ECO:0000256" key="4">
    <source>
        <dbReference type="ARBA" id="ARBA00004906"/>
    </source>
</evidence>
<evidence type="ECO:0000256" key="15">
    <source>
        <dbReference type="ARBA" id="ARBA00035390"/>
    </source>
</evidence>
<feature type="region of interest" description="Disordered" evidence="17">
    <location>
        <begin position="1"/>
        <end position="82"/>
    </location>
</feature>
<dbReference type="CDD" id="cd16536">
    <property type="entry name" value="RING-HC_RNF10"/>
    <property type="match status" value="1"/>
</dbReference>
<sequence length="830" mass="89818">MEPHLSMDKKASLRGAQLPNKGGTEPPIKEHGGKKWTPQHVRKKEWERGADSGARRGSGWKGGRPPVRYVRPREKTGGKVELCGGEPESGSLYCTGGKKRQNITHLLDWWGPSHRGNGSRGGGGGGGGSGRVRRYSSHTPKYSKEHYLQANCQFVVEDGGDYSLYTGNQDLLVEWGLVEEVRLHVTNAPSCPICLHPPTAAKVTRCGHIYCFPCVLHYLALSDKRWRKCPICYEPIEKEDLKSVVAVCHGDFALGEEVEFQLMRRERDSLLPVPASAFTPDLIAKPPRITQPSAALPYAKLIVASKDEVQSQVVAREKEELVFQLEVEGDQPESCFIHQALELLRCRQNSLSSNSSVEDITAIESGVESLALSSTDELLSSSESFSSLDDLVSPVSPTTTADAFSLPRDPEDETVQGEGDGKPGDNSEVTMGAGGNDEVAVGADRECKLLTEAAREVTGTGHGEDHTVSVEDLDISQLQPNAGTTGGQTQCVGPKPTFYFYQASNGAHVYLHSLNIKMLVQEYGSLEHCPPIIKARLVEKMTVSMTEELRGRLRYLRHLPLSCSFELAEVAVRPPLVSKLTVEMFQDQVDVRQRARNRRAREERKIEKRVQAEEDRMLGRSKGATNLKINSFKQFPSFSDEDFPHSGEAGSVDYGGGGVGAEVSGSEVSPSTTTSDALYASSPVESSTGMSFAKMIREGHPRVSGAPWSAPASSSSSGGSVWPSLGGPTAPHTKQPGGGGGGSGNQWDGKQRNLGTNRPDPHSEDEEEEEFVVPEYKHAFSAAVARALDAAASKKSTATAEGVEGRSDGKKGKNKKKKKQVILFSSGGLN</sequence>
<feature type="compositionally biased region" description="Low complexity" evidence="17">
    <location>
        <begin position="788"/>
        <end position="800"/>
    </location>
</feature>
<dbReference type="InterPro" id="IPR001841">
    <property type="entry name" value="Znf_RING"/>
</dbReference>
<protein>
    <recommendedName>
        <fullName evidence="14">E3 ubiquitin-protein ligase RNF10</fullName>
        <ecNumber evidence="6">2.3.2.27</ecNumber>
    </recommendedName>
    <alternativeName>
        <fullName evidence="15">RING finger protein 10</fullName>
    </alternativeName>
</protein>
<feature type="domain" description="RING-type" evidence="18">
    <location>
        <begin position="191"/>
        <end position="232"/>
    </location>
</feature>
<evidence type="ECO:0000259" key="18">
    <source>
        <dbReference type="PROSITE" id="PS50089"/>
    </source>
</evidence>
<dbReference type="GO" id="GO:0005737">
    <property type="term" value="C:cytoplasm"/>
    <property type="evidence" value="ECO:0007669"/>
    <property type="project" value="UniProtKB-SubCell"/>
</dbReference>
<evidence type="ECO:0000256" key="8">
    <source>
        <dbReference type="ARBA" id="ARBA00022679"/>
    </source>
</evidence>
<evidence type="ECO:0000256" key="2">
    <source>
        <dbReference type="ARBA" id="ARBA00004123"/>
    </source>
</evidence>
<organism evidence="19 20">
    <name type="scientific">Petrolisthes cinctipes</name>
    <name type="common">Flat porcelain crab</name>
    <dbReference type="NCBI Taxonomy" id="88211"/>
    <lineage>
        <taxon>Eukaryota</taxon>
        <taxon>Metazoa</taxon>
        <taxon>Ecdysozoa</taxon>
        <taxon>Arthropoda</taxon>
        <taxon>Crustacea</taxon>
        <taxon>Multicrustacea</taxon>
        <taxon>Malacostraca</taxon>
        <taxon>Eumalacostraca</taxon>
        <taxon>Eucarida</taxon>
        <taxon>Decapoda</taxon>
        <taxon>Pleocyemata</taxon>
        <taxon>Anomura</taxon>
        <taxon>Galatheoidea</taxon>
        <taxon>Porcellanidae</taxon>
        <taxon>Petrolisthes</taxon>
    </lineage>
</organism>
<dbReference type="GO" id="GO:0061630">
    <property type="term" value="F:ubiquitin protein ligase activity"/>
    <property type="evidence" value="ECO:0007669"/>
    <property type="project" value="UniProtKB-EC"/>
</dbReference>
<dbReference type="SUPFAM" id="SSF57850">
    <property type="entry name" value="RING/U-box"/>
    <property type="match status" value="1"/>
</dbReference>
<evidence type="ECO:0000256" key="11">
    <source>
        <dbReference type="ARBA" id="ARBA00022786"/>
    </source>
</evidence>